<dbReference type="Proteomes" id="UP000250140">
    <property type="component" value="Unassembled WGS sequence"/>
</dbReference>
<dbReference type="Pfam" id="PF15412">
    <property type="entry name" value="Nse4-Nse3_bdg"/>
    <property type="match status" value="1"/>
</dbReference>
<evidence type="ECO:0000256" key="5">
    <source>
        <dbReference type="ARBA" id="ARBA00023204"/>
    </source>
</evidence>
<evidence type="ECO:0000256" key="6">
    <source>
        <dbReference type="ARBA" id="ARBA00023242"/>
    </source>
</evidence>
<keyword evidence="4 7" id="KW-0233">DNA recombination</keyword>
<evidence type="ECO:0000256" key="2">
    <source>
        <dbReference type="ARBA" id="ARBA00008997"/>
    </source>
</evidence>
<evidence type="ECO:0000256" key="7">
    <source>
        <dbReference type="RuleBase" id="RU365071"/>
    </source>
</evidence>
<gene>
    <name evidence="11" type="ORF">AOQ84DRAFT_299368</name>
</gene>
<evidence type="ECO:0000256" key="1">
    <source>
        <dbReference type="ARBA" id="ARBA00004123"/>
    </source>
</evidence>
<feature type="compositionally biased region" description="Acidic residues" evidence="8">
    <location>
        <begin position="179"/>
        <end position="189"/>
    </location>
</feature>
<dbReference type="InterPro" id="IPR029225">
    <property type="entry name" value="Nse4_Nse3-bd"/>
</dbReference>
<evidence type="ECO:0000259" key="10">
    <source>
        <dbReference type="Pfam" id="PF15412"/>
    </source>
</evidence>
<organism evidence="11 12">
    <name type="scientific">Glonium stellatum</name>
    <dbReference type="NCBI Taxonomy" id="574774"/>
    <lineage>
        <taxon>Eukaryota</taxon>
        <taxon>Fungi</taxon>
        <taxon>Dikarya</taxon>
        <taxon>Ascomycota</taxon>
        <taxon>Pezizomycotina</taxon>
        <taxon>Dothideomycetes</taxon>
        <taxon>Pleosporomycetidae</taxon>
        <taxon>Gloniales</taxon>
        <taxon>Gloniaceae</taxon>
        <taxon>Glonium</taxon>
    </lineage>
</organism>
<protein>
    <recommendedName>
        <fullName evidence="7">Non-structural maintenance of chromosomes element 4</fullName>
    </recommendedName>
</protein>
<name>A0A8E2JQ24_9PEZI</name>
<feature type="domain" description="Non-structural maintenance of chromosome element 4 C-terminal" evidence="9">
    <location>
        <begin position="295"/>
        <end position="382"/>
    </location>
</feature>
<dbReference type="AlphaFoldDB" id="A0A8E2JQ24"/>
<feature type="region of interest" description="Disordered" evidence="8">
    <location>
        <begin position="155"/>
        <end position="189"/>
    </location>
</feature>
<sequence>MGPPGVSASNSGTLSGNKRRRLGEYNVPLASREPVDEDGTIDDIIDLEYYDPDQDPEERRELRREMRQNFRDMNDRRDELIAPDNYGLIDHLKKASALMKKVKQTSDAVIDSRFLVTASDLALKKTANTVRGDTSAGVDLDEFVSKCITFMRTSGAQGEGDKRPVSTQARNHRQRAGADSDDEDFEETGDGLDWGILGERACFPCNKRPPVPSFLLGPLSVQKRSLEPEDIKKAESSNLTKIVGDVRATMKKHIEDSMDIVETEMAELENAGDKEFHAAMKKHRISLNSNEDASVSLFDFVINPYSFGQTVENLFYVSFLIREGNAKVDKDSDGLPVLCPDKPRKIQEKRDQGVSNHQAVFSLDWPTWKGLIKAFDIKEPLIPHRNNDESTTINARGWYG</sequence>
<keyword evidence="3 7" id="KW-0227">DNA damage</keyword>
<dbReference type="GO" id="GO:0006310">
    <property type="term" value="P:DNA recombination"/>
    <property type="evidence" value="ECO:0007669"/>
    <property type="project" value="UniProtKB-UniRule"/>
</dbReference>
<reference evidence="11 12" key="1">
    <citation type="journal article" date="2016" name="Nat. Commun.">
        <title>Ectomycorrhizal ecology is imprinted in the genome of the dominant symbiotic fungus Cenococcum geophilum.</title>
        <authorList>
            <consortium name="DOE Joint Genome Institute"/>
            <person name="Peter M."/>
            <person name="Kohler A."/>
            <person name="Ohm R.A."/>
            <person name="Kuo A."/>
            <person name="Krutzmann J."/>
            <person name="Morin E."/>
            <person name="Arend M."/>
            <person name="Barry K.W."/>
            <person name="Binder M."/>
            <person name="Choi C."/>
            <person name="Clum A."/>
            <person name="Copeland A."/>
            <person name="Grisel N."/>
            <person name="Haridas S."/>
            <person name="Kipfer T."/>
            <person name="LaButti K."/>
            <person name="Lindquist E."/>
            <person name="Lipzen A."/>
            <person name="Maire R."/>
            <person name="Meier B."/>
            <person name="Mihaltcheva S."/>
            <person name="Molinier V."/>
            <person name="Murat C."/>
            <person name="Poggeler S."/>
            <person name="Quandt C.A."/>
            <person name="Sperisen C."/>
            <person name="Tritt A."/>
            <person name="Tisserant E."/>
            <person name="Crous P.W."/>
            <person name="Henrissat B."/>
            <person name="Nehls U."/>
            <person name="Egli S."/>
            <person name="Spatafora J.W."/>
            <person name="Grigoriev I.V."/>
            <person name="Martin F.M."/>
        </authorList>
    </citation>
    <scope>NUCLEOTIDE SEQUENCE [LARGE SCALE GENOMIC DNA]</scope>
    <source>
        <strain evidence="11 12">CBS 207.34</strain>
    </source>
</reference>
<dbReference type="GO" id="GO:0006281">
    <property type="term" value="P:DNA repair"/>
    <property type="evidence" value="ECO:0007669"/>
    <property type="project" value="UniProtKB-UniRule"/>
</dbReference>
<evidence type="ECO:0000256" key="3">
    <source>
        <dbReference type="ARBA" id="ARBA00022763"/>
    </source>
</evidence>
<accession>A0A8E2JQ24</accession>
<evidence type="ECO:0000256" key="8">
    <source>
        <dbReference type="SAM" id="MobiDB-lite"/>
    </source>
</evidence>
<comment type="similarity">
    <text evidence="2 7">Belongs to the NSE4 family.</text>
</comment>
<keyword evidence="5 7" id="KW-0234">DNA repair</keyword>
<dbReference type="InterPro" id="IPR014854">
    <property type="entry name" value="Nse4_C"/>
</dbReference>
<feature type="domain" description="Nse4/EID protein Nse3/MAGE-binding" evidence="10">
    <location>
        <begin position="111"/>
        <end position="157"/>
    </location>
</feature>
<feature type="region of interest" description="Disordered" evidence="8">
    <location>
        <begin position="1"/>
        <end position="42"/>
    </location>
</feature>
<evidence type="ECO:0000313" key="12">
    <source>
        <dbReference type="Proteomes" id="UP000250140"/>
    </source>
</evidence>
<comment type="subcellular location">
    <subcellularLocation>
        <location evidence="1 7">Nucleus</location>
    </subcellularLocation>
</comment>
<dbReference type="EMBL" id="KV750353">
    <property type="protein sequence ID" value="OCL05207.1"/>
    <property type="molecule type" value="Genomic_DNA"/>
</dbReference>
<dbReference type="OrthoDB" id="361242at2759"/>
<comment type="subunit">
    <text evidence="7">Component of the SMC5-SMC6 complex.</text>
</comment>
<keyword evidence="6 7" id="KW-0539">Nucleus</keyword>
<keyword evidence="12" id="KW-1185">Reference proteome</keyword>
<comment type="function">
    <text evidence="7">Component of the SMC5-SMC6 complex, that promotes sister chromatid alignment after DNA damage and facilitates double-stranded DNA breaks (DSBs) repair via homologous recombination between sister chromatids.</text>
</comment>
<dbReference type="GO" id="GO:0005634">
    <property type="term" value="C:nucleus"/>
    <property type="evidence" value="ECO:0007669"/>
    <property type="project" value="UniProtKB-SubCell"/>
</dbReference>
<evidence type="ECO:0000256" key="4">
    <source>
        <dbReference type="ARBA" id="ARBA00023172"/>
    </source>
</evidence>
<dbReference type="Pfam" id="PF08743">
    <property type="entry name" value="Nse4_C"/>
    <property type="match status" value="1"/>
</dbReference>
<dbReference type="GO" id="GO:0030915">
    <property type="term" value="C:Smc5-Smc6 complex"/>
    <property type="evidence" value="ECO:0007669"/>
    <property type="project" value="UniProtKB-UniRule"/>
</dbReference>
<dbReference type="PANTHER" id="PTHR16140:SF0">
    <property type="entry name" value="NON-STRUCTURAL MAINTENANCE OF CHROMOSOMES ELEMENT 4"/>
    <property type="match status" value="1"/>
</dbReference>
<proteinExistence type="inferred from homology"/>
<dbReference type="InterPro" id="IPR027786">
    <property type="entry name" value="Nse4/EID"/>
</dbReference>
<evidence type="ECO:0000259" key="9">
    <source>
        <dbReference type="Pfam" id="PF08743"/>
    </source>
</evidence>
<dbReference type="PANTHER" id="PTHR16140">
    <property type="entry name" value="NON-STRUCTURAL MAINTENANCE OF CHROMOSOMES ELEMENT 4"/>
    <property type="match status" value="1"/>
</dbReference>
<evidence type="ECO:0000313" key="11">
    <source>
        <dbReference type="EMBL" id="OCL05207.1"/>
    </source>
</evidence>
<feature type="compositionally biased region" description="Polar residues" evidence="8">
    <location>
        <begin position="7"/>
        <end position="16"/>
    </location>
</feature>